<dbReference type="SMART" id="SM00353">
    <property type="entry name" value="HLH"/>
    <property type="match status" value="1"/>
</dbReference>
<dbReference type="PROSITE" id="PS50888">
    <property type="entry name" value="BHLH"/>
    <property type="match status" value="1"/>
</dbReference>
<proteinExistence type="predicted"/>
<keyword evidence="1" id="KW-0805">Transcription regulation</keyword>
<evidence type="ECO:0000256" key="1">
    <source>
        <dbReference type="ARBA" id="ARBA00023015"/>
    </source>
</evidence>
<organism evidence="8">
    <name type="scientific">Lichtheimia ramosa</name>
    <dbReference type="NCBI Taxonomy" id="688394"/>
    <lineage>
        <taxon>Eukaryota</taxon>
        <taxon>Fungi</taxon>
        <taxon>Fungi incertae sedis</taxon>
        <taxon>Mucoromycota</taxon>
        <taxon>Mucoromycotina</taxon>
        <taxon>Mucoromycetes</taxon>
        <taxon>Mucorales</taxon>
        <taxon>Lichtheimiaceae</taxon>
        <taxon>Lichtheimia</taxon>
    </lineage>
</organism>
<protein>
    <recommendedName>
        <fullName evidence="7">BHLH domain-containing protein</fullName>
    </recommendedName>
</protein>
<dbReference type="InterPro" id="IPR011598">
    <property type="entry name" value="bHLH_dom"/>
</dbReference>
<name>A0A077WSU7_9FUNG</name>
<dbReference type="PANTHER" id="PTHR10328:SF3">
    <property type="entry name" value="PROTEIN MAX"/>
    <property type="match status" value="1"/>
</dbReference>
<accession>A0A077WSU7</accession>
<feature type="region of interest" description="Disordered" evidence="6">
    <location>
        <begin position="1"/>
        <end position="61"/>
    </location>
</feature>
<evidence type="ECO:0000313" key="8">
    <source>
        <dbReference type="EMBL" id="CDS10410.1"/>
    </source>
</evidence>
<evidence type="ECO:0000256" key="4">
    <source>
        <dbReference type="ARBA" id="ARBA00023163"/>
    </source>
</evidence>
<evidence type="ECO:0000256" key="3">
    <source>
        <dbReference type="ARBA" id="ARBA00023159"/>
    </source>
</evidence>
<dbReference type="AlphaFoldDB" id="A0A077WSU7"/>
<dbReference type="PANTHER" id="PTHR10328">
    <property type="entry name" value="PROTEIN MAX MYC-ASSOCIATED FACTOR X"/>
    <property type="match status" value="1"/>
</dbReference>
<dbReference type="GO" id="GO:0045944">
    <property type="term" value="P:positive regulation of transcription by RNA polymerase II"/>
    <property type="evidence" value="ECO:0007669"/>
    <property type="project" value="TreeGrafter"/>
</dbReference>
<dbReference type="SUPFAM" id="SSF47459">
    <property type="entry name" value="HLH, helix-loop-helix DNA-binding domain"/>
    <property type="match status" value="1"/>
</dbReference>
<dbReference type="GO" id="GO:0046983">
    <property type="term" value="F:protein dimerization activity"/>
    <property type="evidence" value="ECO:0007669"/>
    <property type="project" value="InterPro"/>
</dbReference>
<keyword evidence="2" id="KW-0238">DNA-binding</keyword>
<dbReference type="OrthoDB" id="8964853at2759"/>
<sequence>MNLQEQSQPPSLPYTPTAAPTFVDPASYHQEPIMYPPMPQFSAHGPAVSSQHHHPQQHHIQQLNMRHALFQSAFAQQQQHHHQQQQSQPTDLLKSPNKRTPSKAERRAEHNAIERARRENLNSKFQQLAHALPNLQNDRRPSKGTIIERTLDYVRSTMAKEEHYQYQIRVLLKENRRMKRQLKKRREMSSGDSVSSSEHDELFMTSPALFGWEQQQQQHPPMSSSSSSAAAAAAIPRTMTSATPSYHMYMAPPPTSFTNNSPPVGATLSLYDEDDDSDSASYTPMPVESYPMTMMMGAGDGNECTKVMHPEYQVKMEASRQLH</sequence>
<evidence type="ECO:0000256" key="2">
    <source>
        <dbReference type="ARBA" id="ARBA00023125"/>
    </source>
</evidence>
<evidence type="ECO:0000259" key="7">
    <source>
        <dbReference type="PROSITE" id="PS50888"/>
    </source>
</evidence>
<feature type="domain" description="BHLH" evidence="7">
    <location>
        <begin position="105"/>
        <end position="157"/>
    </location>
</feature>
<feature type="region of interest" description="Disordered" evidence="6">
    <location>
        <begin position="215"/>
        <end position="236"/>
    </location>
</feature>
<feature type="region of interest" description="Disordered" evidence="6">
    <location>
        <begin position="74"/>
        <end position="110"/>
    </location>
</feature>
<dbReference type="EMBL" id="LK023335">
    <property type="protein sequence ID" value="CDS10410.1"/>
    <property type="molecule type" value="Genomic_DNA"/>
</dbReference>
<dbReference type="InterPro" id="IPR036638">
    <property type="entry name" value="HLH_DNA-bd_sf"/>
</dbReference>
<feature type="compositionally biased region" description="Low complexity" evidence="6">
    <location>
        <begin position="223"/>
        <end position="234"/>
    </location>
</feature>
<feature type="compositionally biased region" description="Low complexity" evidence="6">
    <location>
        <begin position="74"/>
        <end position="88"/>
    </location>
</feature>
<reference evidence="8" key="1">
    <citation type="journal article" date="2014" name="Genome Announc.">
        <title>De novo whole-genome sequence and genome annotation of Lichtheimia ramosa.</title>
        <authorList>
            <person name="Linde J."/>
            <person name="Schwartze V."/>
            <person name="Binder U."/>
            <person name="Lass-Florl C."/>
            <person name="Voigt K."/>
            <person name="Horn F."/>
        </authorList>
    </citation>
    <scope>NUCLEOTIDE SEQUENCE</scope>
    <source>
        <strain evidence="8">JMRC FSU:6197</strain>
    </source>
</reference>
<dbReference type="GO" id="GO:0003677">
    <property type="term" value="F:DNA binding"/>
    <property type="evidence" value="ECO:0007669"/>
    <property type="project" value="UniProtKB-KW"/>
</dbReference>
<keyword evidence="5" id="KW-0539">Nucleus</keyword>
<feature type="region of interest" description="Disordered" evidence="6">
    <location>
        <begin position="181"/>
        <end position="200"/>
    </location>
</feature>
<dbReference type="Pfam" id="PF00010">
    <property type="entry name" value="HLH"/>
    <property type="match status" value="1"/>
</dbReference>
<keyword evidence="4" id="KW-0804">Transcription</keyword>
<feature type="region of interest" description="Disordered" evidence="6">
    <location>
        <begin position="257"/>
        <end position="280"/>
    </location>
</feature>
<dbReference type="GO" id="GO:0090575">
    <property type="term" value="C:RNA polymerase II transcription regulator complex"/>
    <property type="evidence" value="ECO:0007669"/>
    <property type="project" value="TreeGrafter"/>
</dbReference>
<evidence type="ECO:0000256" key="5">
    <source>
        <dbReference type="ARBA" id="ARBA00023242"/>
    </source>
</evidence>
<gene>
    <name evidence="8" type="ORF">LRAMOSA03086</name>
</gene>
<keyword evidence="3" id="KW-0010">Activator</keyword>
<dbReference type="GO" id="GO:0003700">
    <property type="term" value="F:DNA-binding transcription factor activity"/>
    <property type="evidence" value="ECO:0007669"/>
    <property type="project" value="TreeGrafter"/>
</dbReference>
<dbReference type="Gene3D" id="4.10.280.10">
    <property type="entry name" value="Helix-loop-helix DNA-binding domain"/>
    <property type="match status" value="1"/>
</dbReference>
<evidence type="ECO:0000256" key="6">
    <source>
        <dbReference type="SAM" id="MobiDB-lite"/>
    </source>
</evidence>